<evidence type="ECO:0000313" key="3">
    <source>
        <dbReference type="Proteomes" id="UP000297280"/>
    </source>
</evidence>
<evidence type="ECO:0000256" key="1">
    <source>
        <dbReference type="SAM" id="MobiDB-lite"/>
    </source>
</evidence>
<sequence length="122" mass="13860">MVSFLNEAERDRWSIGESAFILNAELVINDPAEKKRYKNIMLPPDFSSYITPLSSHMQATVRLALSFQPRMRPDSVDYGQGETCQSGSSAEEQETSPLPDMRGYRSQHGFEMPFLFFTAMTP</sequence>
<dbReference type="Proteomes" id="UP000297280">
    <property type="component" value="Unassembled WGS sequence"/>
</dbReference>
<accession>A0A4Z1KMR4</accession>
<gene>
    <name evidence="2" type="ORF">BPOR_0235g00020</name>
</gene>
<dbReference type="EMBL" id="PQXO01000235">
    <property type="protein sequence ID" value="TGO87301.1"/>
    <property type="molecule type" value="Genomic_DNA"/>
</dbReference>
<keyword evidence="3" id="KW-1185">Reference proteome</keyword>
<protein>
    <submittedName>
        <fullName evidence="2">Uncharacterized protein</fullName>
    </submittedName>
</protein>
<feature type="region of interest" description="Disordered" evidence="1">
    <location>
        <begin position="74"/>
        <end position="103"/>
    </location>
</feature>
<reference evidence="2 3" key="1">
    <citation type="submission" date="2017-12" db="EMBL/GenBank/DDBJ databases">
        <title>Comparative genomics of Botrytis spp.</title>
        <authorList>
            <person name="Valero-Jimenez C.A."/>
            <person name="Tapia P."/>
            <person name="Veloso J."/>
            <person name="Silva-Moreno E."/>
            <person name="Staats M."/>
            <person name="Valdes J.H."/>
            <person name="Van Kan J.A.L."/>
        </authorList>
    </citation>
    <scope>NUCLEOTIDE SEQUENCE [LARGE SCALE GENOMIC DNA]</scope>
    <source>
        <strain evidence="2 3">MUCL3349</strain>
    </source>
</reference>
<evidence type="ECO:0000313" key="2">
    <source>
        <dbReference type="EMBL" id="TGO87301.1"/>
    </source>
</evidence>
<organism evidence="2 3">
    <name type="scientific">Botrytis porri</name>
    <dbReference type="NCBI Taxonomy" id="87229"/>
    <lineage>
        <taxon>Eukaryota</taxon>
        <taxon>Fungi</taxon>
        <taxon>Dikarya</taxon>
        <taxon>Ascomycota</taxon>
        <taxon>Pezizomycotina</taxon>
        <taxon>Leotiomycetes</taxon>
        <taxon>Helotiales</taxon>
        <taxon>Sclerotiniaceae</taxon>
        <taxon>Botrytis</taxon>
    </lineage>
</organism>
<proteinExistence type="predicted"/>
<comment type="caution">
    <text evidence="2">The sequence shown here is derived from an EMBL/GenBank/DDBJ whole genome shotgun (WGS) entry which is preliminary data.</text>
</comment>
<name>A0A4Z1KMR4_9HELO</name>
<dbReference type="AlphaFoldDB" id="A0A4Z1KMR4"/>